<dbReference type="PRINTS" id="PR00463">
    <property type="entry name" value="EP450I"/>
</dbReference>
<dbReference type="PRINTS" id="PR00385">
    <property type="entry name" value="P450"/>
</dbReference>
<evidence type="ECO:0000256" key="14">
    <source>
        <dbReference type="PIRSR" id="PIRSR602401-1"/>
    </source>
</evidence>
<dbReference type="EMBL" id="BMAO01021999">
    <property type="protein sequence ID" value="GFQ79055.1"/>
    <property type="molecule type" value="Genomic_DNA"/>
</dbReference>
<dbReference type="InterPro" id="IPR050705">
    <property type="entry name" value="Cytochrome_P450_3A"/>
</dbReference>
<dbReference type="PROSITE" id="PS00086">
    <property type="entry name" value="CYTOCHROME_P450"/>
    <property type="match status" value="1"/>
</dbReference>
<keyword evidence="5 14" id="KW-0349">Heme</keyword>
<evidence type="ECO:0000256" key="7">
    <source>
        <dbReference type="ARBA" id="ARBA00022824"/>
    </source>
</evidence>
<dbReference type="InterPro" id="IPR002401">
    <property type="entry name" value="Cyt_P450_E_grp-I"/>
</dbReference>
<dbReference type="PANTHER" id="PTHR24302:SF15">
    <property type="entry name" value="FATTY-ACID PEROXYGENASE"/>
    <property type="match status" value="1"/>
</dbReference>
<dbReference type="InterPro" id="IPR017972">
    <property type="entry name" value="Cyt_P450_CS"/>
</dbReference>
<evidence type="ECO:0000313" key="16">
    <source>
        <dbReference type="EMBL" id="GFQ79055.1"/>
    </source>
</evidence>
<keyword evidence="6 14" id="KW-0479">Metal-binding</keyword>
<evidence type="ECO:0000256" key="3">
    <source>
        <dbReference type="ARBA" id="ARBA00004406"/>
    </source>
</evidence>
<keyword evidence="9 15" id="KW-0560">Oxidoreductase</keyword>
<dbReference type="Proteomes" id="UP000887116">
    <property type="component" value="Unassembled WGS sequence"/>
</dbReference>
<keyword evidence="17" id="KW-1185">Reference proteome</keyword>
<dbReference type="PANTHER" id="PTHR24302">
    <property type="entry name" value="CYTOCHROME P450 FAMILY 3"/>
    <property type="match status" value="1"/>
</dbReference>
<keyword evidence="10 14" id="KW-0408">Iron</keyword>
<keyword evidence="12" id="KW-0472">Membrane</keyword>
<protein>
    <submittedName>
        <fullName evidence="16">Cytochrome P450 3A8</fullName>
    </submittedName>
</protein>
<comment type="caution">
    <text evidence="16">The sequence shown here is derived from an EMBL/GenBank/DDBJ whole genome shotgun (WGS) entry which is preliminary data.</text>
</comment>
<comment type="cofactor">
    <cofactor evidence="1 14">
        <name>heme</name>
        <dbReference type="ChEBI" id="CHEBI:30413"/>
    </cofactor>
</comment>
<keyword evidence="11 15" id="KW-0503">Monooxygenase</keyword>
<feature type="binding site" description="axial binding residue" evidence="14">
    <location>
        <position position="446"/>
    </location>
    <ligand>
        <name>heme</name>
        <dbReference type="ChEBI" id="CHEBI:30413"/>
    </ligand>
    <ligandPart>
        <name>Fe</name>
        <dbReference type="ChEBI" id="CHEBI:18248"/>
    </ligandPart>
</feature>
<evidence type="ECO:0000256" key="13">
    <source>
        <dbReference type="ARBA" id="ARBA00043906"/>
    </source>
</evidence>
<evidence type="ECO:0000256" key="4">
    <source>
        <dbReference type="ARBA" id="ARBA00010617"/>
    </source>
</evidence>
<comment type="subcellular location">
    <subcellularLocation>
        <location evidence="3">Endoplasmic reticulum membrane</location>
        <topology evidence="3">Peripheral membrane protein</topology>
    </subcellularLocation>
    <subcellularLocation>
        <location evidence="2">Microsome membrane</location>
        <topology evidence="2">Peripheral membrane protein</topology>
    </subcellularLocation>
</comment>
<evidence type="ECO:0000256" key="2">
    <source>
        <dbReference type="ARBA" id="ARBA00004174"/>
    </source>
</evidence>
<name>A0A8X6KKR6_TRICU</name>
<evidence type="ECO:0000256" key="15">
    <source>
        <dbReference type="RuleBase" id="RU000461"/>
    </source>
</evidence>
<gene>
    <name evidence="16" type="primary">CYP3A8</name>
    <name evidence="16" type="ORF">TNCT_697341</name>
</gene>
<keyword evidence="7" id="KW-0256">Endoplasmic reticulum</keyword>
<dbReference type="FunFam" id="1.10.630.10:FF:000042">
    <property type="entry name" value="Cytochrome P450"/>
    <property type="match status" value="1"/>
</dbReference>
<dbReference type="CDD" id="cd11055">
    <property type="entry name" value="CYP3A-like"/>
    <property type="match status" value="1"/>
</dbReference>
<accession>A0A8X6KKR6</accession>
<dbReference type="Pfam" id="PF00067">
    <property type="entry name" value="p450"/>
    <property type="match status" value="1"/>
</dbReference>
<evidence type="ECO:0000256" key="12">
    <source>
        <dbReference type="ARBA" id="ARBA00023136"/>
    </source>
</evidence>
<comment type="similarity">
    <text evidence="4 15">Belongs to the cytochrome P450 family.</text>
</comment>
<evidence type="ECO:0000256" key="8">
    <source>
        <dbReference type="ARBA" id="ARBA00022848"/>
    </source>
</evidence>
<keyword evidence="8" id="KW-0492">Microsome</keyword>
<dbReference type="SUPFAM" id="SSF48264">
    <property type="entry name" value="Cytochrome P450"/>
    <property type="match status" value="1"/>
</dbReference>
<sequence length="508" mass="58319">YSVRNHDYWKSKKVPYAEPLPFVGSLLDSMRKPLHEVECDRYNKLGRVYGHYEGKNALLSVGDPTLLREILVKDFQSFTGRRAFDTGDKVIDKMLSIIRGEDWKRVRTVVTPTFTTGKIKRMVGIFKECANTLTNNFQALAEAGKPIDAKRVYGTFTMDIIASSAFSTKLDSHNDPDNKFVQMARTVFSRRLGFKFILFLMAPRLTKLLRIRVFASEASDFFKKTTLQIIEQRKKTGQVRNDFLQLLMDTAKEVSEEQKWETTDKEKDIASNYEDSDAGHHLFKTVTHKNISMDELVAQCVIFFLAGYDTTASTLSFSTYMMAINQDVQDKLRQEVDDTLAENNGQLTYEAIQSMKYLDNVISETLRMFPPAIRLERLADADYKLGDTGITIPKGMIVSIPVYAMHQDPEFFPEPEKFDPDRFTPDERAKRDPYSYLPFGAGPRNCVGMRFALMEIKVCLVYVIAKFRIHKRPETKVPLEFNLGQQGLLQPKEILVGMEVRKDCLLRE</sequence>
<evidence type="ECO:0000256" key="5">
    <source>
        <dbReference type="ARBA" id="ARBA00022617"/>
    </source>
</evidence>
<dbReference type="InterPro" id="IPR001128">
    <property type="entry name" value="Cyt_P450"/>
</dbReference>
<dbReference type="OrthoDB" id="6428965at2759"/>
<dbReference type="AlphaFoldDB" id="A0A8X6KKR6"/>
<evidence type="ECO:0000256" key="11">
    <source>
        <dbReference type="ARBA" id="ARBA00023033"/>
    </source>
</evidence>
<proteinExistence type="inferred from homology"/>
<evidence type="ECO:0000256" key="10">
    <source>
        <dbReference type="ARBA" id="ARBA00023004"/>
    </source>
</evidence>
<dbReference type="GO" id="GO:0020037">
    <property type="term" value="F:heme binding"/>
    <property type="evidence" value="ECO:0007669"/>
    <property type="project" value="InterPro"/>
</dbReference>
<reference evidence="16" key="1">
    <citation type="submission" date="2020-07" db="EMBL/GenBank/DDBJ databases">
        <title>Multicomponent nature underlies the extraordinary mechanical properties of spider dragline silk.</title>
        <authorList>
            <person name="Kono N."/>
            <person name="Nakamura H."/>
            <person name="Mori M."/>
            <person name="Yoshida Y."/>
            <person name="Ohtoshi R."/>
            <person name="Malay A.D."/>
            <person name="Moran D.A.P."/>
            <person name="Tomita M."/>
            <person name="Numata K."/>
            <person name="Arakawa K."/>
        </authorList>
    </citation>
    <scope>NUCLEOTIDE SEQUENCE</scope>
</reference>
<dbReference type="InterPro" id="IPR036396">
    <property type="entry name" value="Cyt_P450_sf"/>
</dbReference>
<evidence type="ECO:0000313" key="17">
    <source>
        <dbReference type="Proteomes" id="UP000887116"/>
    </source>
</evidence>
<comment type="function">
    <text evidence="13">Cytochromes P450 are a group of heme-thiolate monooxygenases. They oxidize a variety of structurally unrelated compounds, including steroids, fatty acids, and xenobiotics.</text>
</comment>
<evidence type="ECO:0000256" key="1">
    <source>
        <dbReference type="ARBA" id="ARBA00001971"/>
    </source>
</evidence>
<feature type="non-terminal residue" evidence="16">
    <location>
        <position position="1"/>
    </location>
</feature>
<evidence type="ECO:0000256" key="6">
    <source>
        <dbReference type="ARBA" id="ARBA00022723"/>
    </source>
</evidence>
<organism evidence="16 17">
    <name type="scientific">Trichonephila clavata</name>
    <name type="common">Joro spider</name>
    <name type="synonym">Nephila clavata</name>
    <dbReference type="NCBI Taxonomy" id="2740835"/>
    <lineage>
        <taxon>Eukaryota</taxon>
        <taxon>Metazoa</taxon>
        <taxon>Ecdysozoa</taxon>
        <taxon>Arthropoda</taxon>
        <taxon>Chelicerata</taxon>
        <taxon>Arachnida</taxon>
        <taxon>Araneae</taxon>
        <taxon>Araneomorphae</taxon>
        <taxon>Entelegynae</taxon>
        <taxon>Araneoidea</taxon>
        <taxon>Nephilidae</taxon>
        <taxon>Trichonephila</taxon>
    </lineage>
</organism>
<dbReference type="GO" id="GO:0005506">
    <property type="term" value="F:iron ion binding"/>
    <property type="evidence" value="ECO:0007669"/>
    <property type="project" value="InterPro"/>
</dbReference>
<evidence type="ECO:0000256" key="9">
    <source>
        <dbReference type="ARBA" id="ARBA00023002"/>
    </source>
</evidence>
<dbReference type="GO" id="GO:0005789">
    <property type="term" value="C:endoplasmic reticulum membrane"/>
    <property type="evidence" value="ECO:0007669"/>
    <property type="project" value="UniProtKB-SubCell"/>
</dbReference>
<dbReference type="GO" id="GO:0008395">
    <property type="term" value="F:steroid hydroxylase activity"/>
    <property type="evidence" value="ECO:0007669"/>
    <property type="project" value="TreeGrafter"/>
</dbReference>
<dbReference type="GO" id="GO:0016705">
    <property type="term" value="F:oxidoreductase activity, acting on paired donors, with incorporation or reduction of molecular oxygen"/>
    <property type="evidence" value="ECO:0007669"/>
    <property type="project" value="InterPro"/>
</dbReference>
<dbReference type="Gene3D" id="1.10.630.10">
    <property type="entry name" value="Cytochrome P450"/>
    <property type="match status" value="1"/>
</dbReference>